<dbReference type="InterPro" id="IPR001375">
    <property type="entry name" value="Peptidase_S9_cat"/>
</dbReference>
<dbReference type="PANTHER" id="PTHR42776:SF27">
    <property type="entry name" value="DIPEPTIDYL PEPTIDASE FAMILY MEMBER 6"/>
    <property type="match status" value="1"/>
</dbReference>
<organism evidence="3 4">
    <name type="scientific">Beutenbergia cavernae (strain ATCC BAA-8 / DSM 12333 / CCUG 43141 / JCM 11478 / NBRC 16432 / NCIMB 13614 / HKI 0122)</name>
    <dbReference type="NCBI Taxonomy" id="471853"/>
    <lineage>
        <taxon>Bacteria</taxon>
        <taxon>Bacillati</taxon>
        <taxon>Actinomycetota</taxon>
        <taxon>Actinomycetes</taxon>
        <taxon>Micrococcales</taxon>
        <taxon>Beutenbergiaceae</taxon>
        <taxon>Beutenbergia</taxon>
    </lineage>
</organism>
<dbReference type="PANTHER" id="PTHR42776">
    <property type="entry name" value="SERINE PEPTIDASE S9 FAMILY MEMBER"/>
    <property type="match status" value="1"/>
</dbReference>
<dbReference type="GO" id="GO:0006508">
    <property type="term" value="P:proteolysis"/>
    <property type="evidence" value="ECO:0007669"/>
    <property type="project" value="InterPro"/>
</dbReference>
<name>C5BXT4_BEUC1</name>
<dbReference type="Proteomes" id="UP000007962">
    <property type="component" value="Chromosome"/>
</dbReference>
<dbReference type="GO" id="GO:0004252">
    <property type="term" value="F:serine-type endopeptidase activity"/>
    <property type="evidence" value="ECO:0007669"/>
    <property type="project" value="TreeGrafter"/>
</dbReference>
<dbReference type="SUPFAM" id="SSF53474">
    <property type="entry name" value="alpha/beta-Hydrolases"/>
    <property type="match status" value="1"/>
</dbReference>
<dbReference type="STRING" id="471853.Bcav_0565"/>
<dbReference type="AlphaFoldDB" id="C5BXT4"/>
<keyword evidence="1" id="KW-0378">Hydrolase</keyword>
<dbReference type="RefSeq" id="WP_012725608.1">
    <property type="nucleotide sequence ID" value="NC_012669.1"/>
</dbReference>
<keyword evidence="4" id="KW-1185">Reference proteome</keyword>
<evidence type="ECO:0000256" key="1">
    <source>
        <dbReference type="ARBA" id="ARBA00022801"/>
    </source>
</evidence>
<sequence>MQLPEAPQVPRGHPEWPAPAWEARFRAGYVSVPEWALAAPERAVVVATHQGVRQVHSWDSTTRALIPTTDRPHGTVTATIDPRGEWIWWFDDDGGDEFGVWRRQPFASGPRRRTETPLPLTAAYSAGLLLGEDKTVVVGRSDDAYGTQIHQLVVGPAGAGDTAPVLLYAHAQDASAAALSRDANLVAIEHSERGDNRHPAIRVVRADDGGRVTELDDGPGQGLWAMDFAPVHGDPRLLVLHERAGRPKPLVWDVATGLQRPIEIGIDGEIADADWFPDGRALLVAVDHDARTRLYRYDLSDGTLTPVSPESGTVAGGTARPDGDVWFSWSSAATPRTILSARTDRAVLTPIGAPAPPSVPVEDVCLDGPGGRIHALLRRPAGGVEPLPVIVEVHGGPTWHDSDSFAPDAAAWVDHGFAVLQVNYRGSTGYGSAWRDALEAKVGFTELEDVAAVHEHLVTRGVLDPDRSVLAGASWGGYLVLLGLGTQPDRWSLGLAGVPVADYVAAYEDEMDGLKAFDRSLFGGSPAEVPDAYRVSSPITYASAVRSPTLVLAGENDPRCPIRQIDNYVGALRGRSEAPPVEVYRYDAGHGSYADTERIKQMRAQLEFVRTHLG</sequence>
<gene>
    <name evidence="3" type="ordered locus">Bcav_0565</name>
</gene>
<dbReference type="InterPro" id="IPR011042">
    <property type="entry name" value="6-blade_b-propeller_TolB-like"/>
</dbReference>
<dbReference type="Pfam" id="PF00326">
    <property type="entry name" value="Peptidase_S9"/>
    <property type="match status" value="1"/>
</dbReference>
<evidence type="ECO:0000259" key="2">
    <source>
        <dbReference type="Pfam" id="PF00326"/>
    </source>
</evidence>
<reference evidence="3 4" key="1">
    <citation type="journal article" date="2009" name="Stand. Genomic Sci.">
        <title>Complete genome sequence of Beutenbergia cavernae type strain (HKI 0122).</title>
        <authorList>
            <person name="Land M."/>
            <person name="Pukall R."/>
            <person name="Abt B."/>
            <person name="Goker M."/>
            <person name="Rohde M."/>
            <person name="Glavina Del Rio T."/>
            <person name="Tice H."/>
            <person name="Copeland A."/>
            <person name="Cheng J.F."/>
            <person name="Lucas S."/>
            <person name="Chen F."/>
            <person name="Nolan M."/>
            <person name="Bruce D."/>
            <person name="Goodwin L."/>
            <person name="Pitluck S."/>
            <person name="Ivanova N."/>
            <person name="Mavromatis K."/>
            <person name="Ovchinnikova G."/>
            <person name="Pati A."/>
            <person name="Chen A."/>
            <person name="Palaniappan K."/>
            <person name="Hauser L."/>
            <person name="Chang Y.J."/>
            <person name="Jefferies C.C."/>
            <person name="Saunders E."/>
            <person name="Brettin T."/>
            <person name="Detter J.C."/>
            <person name="Han C."/>
            <person name="Chain P."/>
            <person name="Bristow J."/>
            <person name="Eisen J.A."/>
            <person name="Markowitz V."/>
            <person name="Hugenholtz P."/>
            <person name="Kyrpides N.C."/>
            <person name="Klenk H.P."/>
            <person name="Lapidus A."/>
        </authorList>
    </citation>
    <scope>NUCLEOTIDE SEQUENCE [LARGE SCALE GENOMIC DNA]</scope>
    <source>
        <strain evidence="4">ATCC BAA-8 / DSM 12333 / NBRC 16432</strain>
    </source>
</reference>
<dbReference type="OrthoDB" id="255603at2"/>
<dbReference type="eggNOG" id="COG1506">
    <property type="taxonomic scope" value="Bacteria"/>
</dbReference>
<evidence type="ECO:0000313" key="3">
    <source>
        <dbReference type="EMBL" id="ACQ78828.1"/>
    </source>
</evidence>
<dbReference type="Gene3D" id="2.120.10.30">
    <property type="entry name" value="TolB, C-terminal domain"/>
    <property type="match status" value="1"/>
</dbReference>
<dbReference type="EMBL" id="CP001618">
    <property type="protein sequence ID" value="ACQ78828.1"/>
    <property type="molecule type" value="Genomic_DNA"/>
</dbReference>
<dbReference type="SUPFAM" id="SSF82171">
    <property type="entry name" value="DPP6 N-terminal domain-like"/>
    <property type="match status" value="1"/>
</dbReference>
<dbReference type="Gene3D" id="3.40.50.1820">
    <property type="entry name" value="alpha/beta hydrolase"/>
    <property type="match status" value="1"/>
</dbReference>
<protein>
    <submittedName>
        <fullName evidence="3">Peptidase S9 prolyl oligopeptidase active site domain protein</fullName>
    </submittedName>
</protein>
<evidence type="ECO:0000313" key="4">
    <source>
        <dbReference type="Proteomes" id="UP000007962"/>
    </source>
</evidence>
<proteinExistence type="predicted"/>
<dbReference type="eggNOG" id="COG0823">
    <property type="taxonomic scope" value="Bacteria"/>
</dbReference>
<feature type="domain" description="Peptidase S9 prolyl oligopeptidase catalytic" evidence="2">
    <location>
        <begin position="409"/>
        <end position="614"/>
    </location>
</feature>
<dbReference type="KEGG" id="bcv:Bcav_0565"/>
<accession>C5BXT4</accession>
<dbReference type="HOGENOM" id="CLU_008615_4_0_11"/>
<dbReference type="InterPro" id="IPR029058">
    <property type="entry name" value="AB_hydrolase_fold"/>
</dbReference>